<evidence type="ECO:0000256" key="1">
    <source>
        <dbReference type="SAM" id="Phobius"/>
    </source>
</evidence>
<feature type="transmembrane region" description="Helical" evidence="1">
    <location>
        <begin position="233"/>
        <end position="256"/>
    </location>
</feature>
<dbReference type="EMBL" id="WIXE01010952">
    <property type="protein sequence ID" value="KAK5977149.1"/>
    <property type="molecule type" value="Genomic_DNA"/>
</dbReference>
<name>A0AAN8J1X0_TRICO</name>
<feature type="transmembrane region" description="Helical" evidence="1">
    <location>
        <begin position="206"/>
        <end position="227"/>
    </location>
</feature>
<sequence length="290" mass="31671">MLMPQNSLIADSRDVCLQYREYRNQLEADMEAAIEAARETAQSAARSLNDFTTSESNDSVTDKLVNIVSDTHDVETPKYAMVEIYAWASVCAFGAMVGSFLGCSLLSPFVESVVERSTAMLVACIVLPSIATLAIRQYEDDVRYMDPLKDGDVRHLSLAFAIAQAVFVGRAIRSVYLSAQPPLFITPAAIAVCYDNMPRAAGSNRVALLSCSMTAAIVANFVFGSIFNNLTRAYIALTFCYVGASGVVMQFIFGNVKKKSAIHIYQHALVTVLITVKGCFFLVFGSYAYM</sequence>
<keyword evidence="1" id="KW-1133">Transmembrane helix</keyword>
<gene>
    <name evidence="2" type="ORF">GCK32_004614</name>
</gene>
<proteinExistence type="predicted"/>
<feature type="transmembrane region" description="Helical" evidence="1">
    <location>
        <begin position="118"/>
        <end position="135"/>
    </location>
</feature>
<dbReference type="PANTHER" id="PTHR31176">
    <property type="entry name" value="MFS DOMAIN-CONTAINING PROTEIN-RELATED"/>
    <property type="match status" value="1"/>
</dbReference>
<evidence type="ECO:0000313" key="3">
    <source>
        <dbReference type="Proteomes" id="UP001331761"/>
    </source>
</evidence>
<dbReference type="AlphaFoldDB" id="A0AAN8J1X0"/>
<keyword evidence="1" id="KW-0812">Transmembrane</keyword>
<comment type="caution">
    <text evidence="2">The sequence shown here is derived from an EMBL/GenBank/DDBJ whole genome shotgun (WGS) entry which is preliminary data.</text>
</comment>
<feature type="transmembrane region" description="Helical" evidence="1">
    <location>
        <begin position="84"/>
        <end position="106"/>
    </location>
</feature>
<accession>A0AAN8J1X0</accession>
<dbReference type="PANTHER" id="PTHR31176:SF1">
    <property type="entry name" value="MFS DOMAIN-CONTAINING PROTEIN-RELATED"/>
    <property type="match status" value="1"/>
</dbReference>
<organism evidence="2 3">
    <name type="scientific">Trichostrongylus colubriformis</name>
    <name type="common">Black scour worm</name>
    <dbReference type="NCBI Taxonomy" id="6319"/>
    <lineage>
        <taxon>Eukaryota</taxon>
        <taxon>Metazoa</taxon>
        <taxon>Ecdysozoa</taxon>
        <taxon>Nematoda</taxon>
        <taxon>Chromadorea</taxon>
        <taxon>Rhabditida</taxon>
        <taxon>Rhabditina</taxon>
        <taxon>Rhabditomorpha</taxon>
        <taxon>Strongyloidea</taxon>
        <taxon>Trichostrongylidae</taxon>
        <taxon>Trichostrongylus</taxon>
    </lineage>
</organism>
<protein>
    <submittedName>
        <fullName evidence="2">Uncharacterized protein</fullName>
    </submittedName>
</protein>
<dbReference type="Proteomes" id="UP001331761">
    <property type="component" value="Unassembled WGS sequence"/>
</dbReference>
<dbReference type="Pfam" id="PF05884">
    <property type="entry name" value="ZYG-11_interact"/>
    <property type="match status" value="1"/>
</dbReference>
<reference evidence="2 3" key="1">
    <citation type="submission" date="2019-10" db="EMBL/GenBank/DDBJ databases">
        <title>Assembly and Annotation for the nematode Trichostrongylus colubriformis.</title>
        <authorList>
            <person name="Martin J."/>
        </authorList>
    </citation>
    <scope>NUCLEOTIDE SEQUENCE [LARGE SCALE GENOMIC DNA]</scope>
    <source>
        <strain evidence="2">G859</strain>
        <tissue evidence="2">Whole worm</tissue>
    </source>
</reference>
<keyword evidence="1" id="KW-0472">Membrane</keyword>
<feature type="transmembrane region" description="Helical" evidence="1">
    <location>
        <begin position="268"/>
        <end position="289"/>
    </location>
</feature>
<keyword evidence="3" id="KW-1185">Reference proteome</keyword>
<dbReference type="InterPro" id="IPR008574">
    <property type="entry name" value="Nematodes_ZYG-11_interact"/>
</dbReference>
<evidence type="ECO:0000313" key="2">
    <source>
        <dbReference type="EMBL" id="KAK5977149.1"/>
    </source>
</evidence>